<dbReference type="Pfam" id="PF01497">
    <property type="entry name" value="Peripla_BP_2"/>
    <property type="match status" value="1"/>
</dbReference>
<comment type="subcellular location">
    <subcellularLocation>
        <location evidence="1">Cell envelope</location>
    </subcellularLocation>
</comment>
<evidence type="ECO:0000256" key="2">
    <source>
        <dbReference type="ARBA" id="ARBA00008814"/>
    </source>
</evidence>
<name>A0A5C4WYP4_9MICO</name>
<evidence type="ECO:0000313" key="6">
    <source>
        <dbReference type="EMBL" id="TNM53464.1"/>
    </source>
</evidence>
<gene>
    <name evidence="6" type="ORF">FHQ09_13775</name>
</gene>
<accession>A0A5C4WYP4</accession>
<dbReference type="PROSITE" id="PS50983">
    <property type="entry name" value="FE_B12_PBP"/>
    <property type="match status" value="1"/>
</dbReference>
<evidence type="ECO:0000259" key="5">
    <source>
        <dbReference type="PROSITE" id="PS50983"/>
    </source>
</evidence>
<dbReference type="Gene3D" id="3.40.50.1980">
    <property type="entry name" value="Nitrogenase molybdenum iron protein domain"/>
    <property type="match status" value="2"/>
</dbReference>
<dbReference type="AlphaFoldDB" id="A0A5C4WYP4"/>
<dbReference type="GO" id="GO:1901678">
    <property type="term" value="P:iron coordination entity transport"/>
    <property type="evidence" value="ECO:0007669"/>
    <property type="project" value="UniProtKB-ARBA"/>
</dbReference>
<organism evidence="6 7">
    <name type="scientific">Brevibacterium sediminis</name>
    <dbReference type="NCBI Taxonomy" id="1857024"/>
    <lineage>
        <taxon>Bacteria</taxon>
        <taxon>Bacillati</taxon>
        <taxon>Actinomycetota</taxon>
        <taxon>Actinomycetes</taxon>
        <taxon>Micrococcales</taxon>
        <taxon>Brevibacteriaceae</taxon>
        <taxon>Brevibacterium</taxon>
    </lineage>
</organism>
<dbReference type="SUPFAM" id="SSF53807">
    <property type="entry name" value="Helical backbone' metal receptor"/>
    <property type="match status" value="1"/>
</dbReference>
<evidence type="ECO:0000256" key="1">
    <source>
        <dbReference type="ARBA" id="ARBA00004196"/>
    </source>
</evidence>
<keyword evidence="3" id="KW-0813">Transport</keyword>
<sequence length="346" mass="36660">MTMPVPAIRPASTSTSPTLAVRRRRLPALTFAFALALTGCGGGSADGTDAERASAGSVDDAFGSVDIRKAERVVALSVSDADAALSVGVVPVAMTEAPVEPVMPWAEETIDELGGDDPELFHWSTEDTIPFEDIAAWEPDLILATGTIIGKDTHDQLSEIAPTLGTAKENTPDSWQSQAERVSTVLDAKDQGDKAIDTAQTAIDDAAKDHPDLTDRSFLVALFHSPDEVGVLTDRDSATVQFFSELGLTLDPVADKMADGSVPDSLSLEKLDVLQSDILVGYFPDPELRKKYDGVPTFSSLPAVEGGHFYQPTDEEWRGLRSVSALALPEIVGPIAEKLDTAAVGS</sequence>
<keyword evidence="4" id="KW-0732">Signal</keyword>
<evidence type="ECO:0000256" key="4">
    <source>
        <dbReference type="ARBA" id="ARBA00022729"/>
    </source>
</evidence>
<evidence type="ECO:0000313" key="7">
    <source>
        <dbReference type="Proteomes" id="UP000314223"/>
    </source>
</evidence>
<comment type="caution">
    <text evidence="6">The sequence shown here is derived from an EMBL/GenBank/DDBJ whole genome shotgun (WGS) entry which is preliminary data.</text>
</comment>
<dbReference type="InterPro" id="IPR002491">
    <property type="entry name" value="ABC_transptr_periplasmic_BD"/>
</dbReference>
<feature type="domain" description="Fe/B12 periplasmic-binding" evidence="5">
    <location>
        <begin position="72"/>
        <end position="343"/>
    </location>
</feature>
<evidence type="ECO:0000256" key="3">
    <source>
        <dbReference type="ARBA" id="ARBA00022448"/>
    </source>
</evidence>
<dbReference type="EMBL" id="VDMQ01000009">
    <property type="protein sequence ID" value="TNM53464.1"/>
    <property type="molecule type" value="Genomic_DNA"/>
</dbReference>
<comment type="similarity">
    <text evidence="2">Belongs to the bacterial solute-binding protein 8 family.</text>
</comment>
<dbReference type="GO" id="GO:0030288">
    <property type="term" value="C:outer membrane-bounded periplasmic space"/>
    <property type="evidence" value="ECO:0007669"/>
    <property type="project" value="TreeGrafter"/>
</dbReference>
<dbReference type="InterPro" id="IPR051313">
    <property type="entry name" value="Bact_iron-sidero_bind"/>
</dbReference>
<reference evidence="6 7" key="1">
    <citation type="submission" date="2019-06" db="EMBL/GenBank/DDBJ databases">
        <authorList>
            <person name="Mardanova A.M."/>
            <person name="Pudova D.S."/>
            <person name="Shagimardanova E.I."/>
            <person name="Gogoleva N.E."/>
            <person name="Lutfullin M.T."/>
            <person name="Hadieva G.F."/>
            <person name="Sharipova M.R."/>
        </authorList>
    </citation>
    <scope>NUCLEOTIDE SEQUENCE [LARGE SCALE GENOMIC DNA]</scope>
    <source>
        <strain evidence="6 7">MG-1</strain>
    </source>
</reference>
<dbReference type="PANTHER" id="PTHR30532">
    <property type="entry name" value="IRON III DICITRATE-BINDING PERIPLASMIC PROTEIN"/>
    <property type="match status" value="1"/>
</dbReference>
<dbReference type="PANTHER" id="PTHR30532:SF24">
    <property type="entry name" value="FERRIC ENTEROBACTIN-BINDING PERIPLASMIC PROTEIN FEPB"/>
    <property type="match status" value="1"/>
</dbReference>
<proteinExistence type="inferred from homology"/>
<dbReference type="Proteomes" id="UP000314223">
    <property type="component" value="Unassembled WGS sequence"/>
</dbReference>
<protein>
    <recommendedName>
        <fullName evidence="5">Fe/B12 periplasmic-binding domain-containing protein</fullName>
    </recommendedName>
</protein>